<feature type="region of interest" description="Disordered" evidence="6">
    <location>
        <begin position="17"/>
        <end position="105"/>
    </location>
</feature>
<evidence type="ECO:0000259" key="7">
    <source>
        <dbReference type="PROSITE" id="PS50071"/>
    </source>
</evidence>
<dbReference type="RefSeq" id="XP_019490386.1">
    <property type="nucleotide sequence ID" value="XM_019634841.1"/>
</dbReference>
<feature type="compositionally biased region" description="Basic and acidic residues" evidence="6">
    <location>
        <begin position="20"/>
        <end position="31"/>
    </location>
</feature>
<dbReference type="OrthoDB" id="6159439at2759"/>
<dbReference type="SMART" id="SM00389">
    <property type="entry name" value="HOX"/>
    <property type="match status" value="1"/>
</dbReference>
<keyword evidence="1 4" id="KW-0238">DNA-binding</keyword>
<evidence type="ECO:0000256" key="1">
    <source>
        <dbReference type="ARBA" id="ARBA00023125"/>
    </source>
</evidence>
<dbReference type="InterPro" id="IPR001356">
    <property type="entry name" value="HD"/>
</dbReference>
<dbReference type="Pfam" id="PF00046">
    <property type="entry name" value="Homeodomain"/>
    <property type="match status" value="1"/>
</dbReference>
<feature type="domain" description="Homeobox" evidence="7">
    <location>
        <begin position="120"/>
        <end position="180"/>
    </location>
</feature>
<feature type="compositionally biased region" description="Basic and acidic residues" evidence="6">
    <location>
        <begin position="84"/>
        <end position="102"/>
    </location>
</feature>
<dbReference type="InterPro" id="IPR009057">
    <property type="entry name" value="Homeodomain-like_sf"/>
</dbReference>
<dbReference type="KEGG" id="hai:109378460"/>
<dbReference type="PANTHER" id="PTHR47465">
    <property type="entry name" value="MCG113260-RELATED-RELATED"/>
    <property type="match status" value="1"/>
</dbReference>
<evidence type="ECO:0000256" key="4">
    <source>
        <dbReference type="PROSITE-ProRule" id="PRU00108"/>
    </source>
</evidence>
<dbReference type="GO" id="GO:0005634">
    <property type="term" value="C:nucleus"/>
    <property type="evidence" value="ECO:0007669"/>
    <property type="project" value="UniProtKB-SubCell"/>
</dbReference>
<dbReference type="PROSITE" id="PS50071">
    <property type="entry name" value="HOMEOBOX_2"/>
    <property type="match status" value="1"/>
</dbReference>
<accession>A0A8B7QP33</accession>
<evidence type="ECO:0000313" key="8">
    <source>
        <dbReference type="Proteomes" id="UP000694851"/>
    </source>
</evidence>
<keyword evidence="3 4" id="KW-0539">Nucleus</keyword>
<dbReference type="Proteomes" id="UP000694851">
    <property type="component" value="Unplaced"/>
</dbReference>
<evidence type="ECO:0000256" key="5">
    <source>
        <dbReference type="RuleBase" id="RU000682"/>
    </source>
</evidence>
<organism evidence="8 9">
    <name type="scientific">Hipposideros armiger</name>
    <name type="common">Great Himalayan leaf-nosed bat</name>
    <dbReference type="NCBI Taxonomy" id="186990"/>
    <lineage>
        <taxon>Eukaryota</taxon>
        <taxon>Metazoa</taxon>
        <taxon>Chordata</taxon>
        <taxon>Craniata</taxon>
        <taxon>Vertebrata</taxon>
        <taxon>Euteleostomi</taxon>
        <taxon>Mammalia</taxon>
        <taxon>Eutheria</taxon>
        <taxon>Laurasiatheria</taxon>
        <taxon>Chiroptera</taxon>
        <taxon>Yinpterochiroptera</taxon>
        <taxon>Rhinolophoidea</taxon>
        <taxon>Hipposideridae</taxon>
        <taxon>Hipposideros</taxon>
    </lineage>
</organism>
<feature type="DNA-binding region" description="Homeobox" evidence="4">
    <location>
        <begin position="122"/>
        <end position="181"/>
    </location>
</feature>
<sequence>MKPRRQCSQDVTGFLSLGVDEDREKLREAKPEGISLIREGGEEEKGIQPEPEQGATSAVEREIRDEEEAKEGSDGGPGTPGPMDVERHEASRDSGEEPREQGQEEQPFQAIIHGPQSGDRQQVIQHAMFTQVQMQELECIFFRNAYPSLLMRQEIARRMNVSEARVQVWFKKRRSRWRRQQRVLMLRNMRSVALGPHVVETSGRPFSAIRIPQPVWTCVPVPLPLWPPLPLIPPFPPLFLPPPPLLPAPLPPWRPPPCGWAWFLTPNGPFVAPIF</sequence>
<name>A0A8B7QP33_HIPAR</name>
<dbReference type="Gene3D" id="1.10.10.60">
    <property type="entry name" value="Homeodomain-like"/>
    <property type="match status" value="1"/>
</dbReference>
<evidence type="ECO:0000256" key="6">
    <source>
        <dbReference type="SAM" id="MobiDB-lite"/>
    </source>
</evidence>
<reference evidence="9" key="1">
    <citation type="submission" date="2025-08" db="UniProtKB">
        <authorList>
            <consortium name="RefSeq"/>
        </authorList>
    </citation>
    <scope>IDENTIFICATION</scope>
    <source>
        <tissue evidence="9">Muscle</tissue>
    </source>
</reference>
<gene>
    <name evidence="9" type="primary">LOC109378460</name>
</gene>
<keyword evidence="8" id="KW-1185">Reference proteome</keyword>
<evidence type="ECO:0000256" key="3">
    <source>
        <dbReference type="ARBA" id="ARBA00023242"/>
    </source>
</evidence>
<proteinExistence type="predicted"/>
<dbReference type="SUPFAM" id="SSF46689">
    <property type="entry name" value="Homeodomain-like"/>
    <property type="match status" value="1"/>
</dbReference>
<comment type="subcellular location">
    <subcellularLocation>
        <location evidence="4 5">Nucleus</location>
    </subcellularLocation>
</comment>
<evidence type="ECO:0000256" key="2">
    <source>
        <dbReference type="ARBA" id="ARBA00023155"/>
    </source>
</evidence>
<keyword evidence="2 4" id="KW-0371">Homeobox</keyword>
<dbReference type="GeneID" id="109378460"/>
<evidence type="ECO:0000313" key="9">
    <source>
        <dbReference type="RefSeq" id="XP_019490386.1"/>
    </source>
</evidence>
<dbReference type="CDD" id="cd00086">
    <property type="entry name" value="homeodomain"/>
    <property type="match status" value="1"/>
</dbReference>
<dbReference type="AlphaFoldDB" id="A0A8B7QP33"/>
<dbReference type="GO" id="GO:0003677">
    <property type="term" value="F:DNA binding"/>
    <property type="evidence" value="ECO:0007669"/>
    <property type="project" value="UniProtKB-UniRule"/>
</dbReference>
<protein>
    <submittedName>
        <fullName evidence="9">Rhox homeobox family member 2B-like</fullName>
    </submittedName>
</protein>